<evidence type="ECO:0000256" key="4">
    <source>
        <dbReference type="PROSITE-ProRule" id="PRU00050"/>
    </source>
</evidence>
<dbReference type="PROSITE" id="PS50122">
    <property type="entry name" value="CHEB"/>
    <property type="match status" value="1"/>
</dbReference>
<evidence type="ECO:0000259" key="5">
    <source>
        <dbReference type="PROSITE" id="PS50122"/>
    </source>
</evidence>
<evidence type="ECO:0000256" key="1">
    <source>
        <dbReference type="ARBA" id="ARBA00022801"/>
    </source>
</evidence>
<dbReference type="Pfam" id="PF01339">
    <property type="entry name" value="CheB_methylest"/>
    <property type="match status" value="1"/>
</dbReference>
<dbReference type="CDD" id="cd16433">
    <property type="entry name" value="CheB"/>
    <property type="match status" value="1"/>
</dbReference>
<dbReference type="SUPFAM" id="SSF52738">
    <property type="entry name" value="Methylesterase CheB, C-terminal domain"/>
    <property type="match status" value="1"/>
</dbReference>
<comment type="catalytic activity">
    <reaction evidence="3">
        <text>[protein]-L-glutamate 5-O-methyl ester + H2O = L-glutamyl-[protein] + methanol + H(+)</text>
        <dbReference type="Rhea" id="RHEA:23236"/>
        <dbReference type="Rhea" id="RHEA-COMP:10208"/>
        <dbReference type="Rhea" id="RHEA-COMP:10311"/>
        <dbReference type="ChEBI" id="CHEBI:15377"/>
        <dbReference type="ChEBI" id="CHEBI:15378"/>
        <dbReference type="ChEBI" id="CHEBI:17790"/>
        <dbReference type="ChEBI" id="CHEBI:29973"/>
        <dbReference type="ChEBI" id="CHEBI:82795"/>
        <dbReference type="EC" id="3.1.1.61"/>
    </reaction>
</comment>
<dbReference type="Gene3D" id="3.40.50.180">
    <property type="entry name" value="Methylesterase CheB, C-terminal domain"/>
    <property type="match status" value="1"/>
</dbReference>
<feature type="domain" description="CheB-type methylesterase" evidence="5">
    <location>
        <begin position="1"/>
        <end position="176"/>
    </location>
</feature>
<organism evidence="6 7">
    <name type="scientific">Parendozoicomonas haliclonae</name>
    <dbReference type="NCBI Taxonomy" id="1960125"/>
    <lineage>
        <taxon>Bacteria</taxon>
        <taxon>Pseudomonadati</taxon>
        <taxon>Pseudomonadota</taxon>
        <taxon>Gammaproteobacteria</taxon>
        <taxon>Oceanospirillales</taxon>
        <taxon>Endozoicomonadaceae</taxon>
        <taxon>Parendozoicomonas</taxon>
    </lineage>
</organism>
<name>A0A1X7ALB0_9GAMM</name>
<evidence type="ECO:0000256" key="2">
    <source>
        <dbReference type="ARBA" id="ARBA00039140"/>
    </source>
</evidence>
<comment type="caution">
    <text evidence="4">Lacks conserved residue(s) required for the propagation of feature annotation.</text>
</comment>
<evidence type="ECO:0000313" key="6">
    <source>
        <dbReference type="EMBL" id="SMA48740.1"/>
    </source>
</evidence>
<dbReference type="PANTHER" id="PTHR42872:SF6">
    <property type="entry name" value="PROTEIN-GLUTAMATE METHYLESTERASE_PROTEIN-GLUTAMINE GLUTAMINASE"/>
    <property type="match status" value="1"/>
</dbReference>
<reference evidence="6 7" key="1">
    <citation type="submission" date="2017-03" db="EMBL/GenBank/DDBJ databases">
        <authorList>
            <person name="Afonso C.L."/>
            <person name="Miller P.J."/>
            <person name="Scott M.A."/>
            <person name="Spackman E."/>
            <person name="Goraichik I."/>
            <person name="Dimitrov K.M."/>
            <person name="Suarez D.L."/>
            <person name="Swayne D.E."/>
        </authorList>
    </citation>
    <scope>NUCLEOTIDE SEQUENCE [LARGE SCALE GENOMIC DNA]</scope>
    <source>
        <strain evidence="6">SB41UT1</strain>
    </source>
</reference>
<dbReference type="InterPro" id="IPR000673">
    <property type="entry name" value="Sig_transdc_resp-reg_Me-estase"/>
</dbReference>
<evidence type="ECO:0000256" key="3">
    <source>
        <dbReference type="ARBA" id="ARBA00048267"/>
    </source>
</evidence>
<dbReference type="AlphaFoldDB" id="A0A1X7ALB0"/>
<dbReference type="InterPro" id="IPR035909">
    <property type="entry name" value="CheB_C"/>
</dbReference>
<dbReference type="Proteomes" id="UP000196573">
    <property type="component" value="Unassembled WGS sequence"/>
</dbReference>
<dbReference type="GO" id="GO:0006935">
    <property type="term" value="P:chemotaxis"/>
    <property type="evidence" value="ECO:0007669"/>
    <property type="project" value="InterPro"/>
</dbReference>
<dbReference type="PANTHER" id="PTHR42872">
    <property type="entry name" value="PROTEIN-GLUTAMATE METHYLESTERASE/PROTEIN-GLUTAMINE GLUTAMINASE"/>
    <property type="match status" value="1"/>
</dbReference>
<dbReference type="GO" id="GO:0008984">
    <property type="term" value="F:protein-glutamate methylesterase activity"/>
    <property type="evidence" value="ECO:0007669"/>
    <property type="project" value="UniProtKB-EC"/>
</dbReference>
<proteinExistence type="predicted"/>
<keyword evidence="7" id="KW-1185">Reference proteome</keyword>
<accession>A0A1X7ALB0</accession>
<dbReference type="EC" id="3.1.1.61" evidence="2"/>
<dbReference type="GO" id="GO:0000156">
    <property type="term" value="F:phosphorelay response regulator activity"/>
    <property type="evidence" value="ECO:0007669"/>
    <property type="project" value="InterPro"/>
</dbReference>
<sequence>MVKLLGDLSASYPLPILLVKHHSAREGQGTGKDMVSWLGSRIALDVQLADDKCLLSPGTVYVAPPDYHLLLNRDGSLSLSQDEPVIHARPSVDVLFESVADAAGSQATGIILTGASTDGAVGAQAIRRGDGQVMIQHPETAEVPVMPKAALKKGDSSEAMELECLTARLLDLARKEPGQ</sequence>
<protein>
    <recommendedName>
        <fullName evidence="2">protein-glutamate methylesterase</fullName>
        <ecNumber evidence="2">3.1.1.61</ecNumber>
    </recommendedName>
</protein>
<dbReference type="EMBL" id="FWPT01000006">
    <property type="protein sequence ID" value="SMA48740.1"/>
    <property type="molecule type" value="Genomic_DNA"/>
</dbReference>
<dbReference type="GO" id="GO:0005737">
    <property type="term" value="C:cytoplasm"/>
    <property type="evidence" value="ECO:0007669"/>
    <property type="project" value="InterPro"/>
</dbReference>
<gene>
    <name evidence="6" type="primary">cheB3</name>
    <name evidence="6" type="ORF">EHSB41UT_02868</name>
</gene>
<keyword evidence="1 6" id="KW-0378">Hydrolase</keyword>
<evidence type="ECO:0000313" key="7">
    <source>
        <dbReference type="Proteomes" id="UP000196573"/>
    </source>
</evidence>